<dbReference type="PANTHER" id="PTHR42940:SF1">
    <property type="entry name" value="ENOYL REDUCTASE (ER) DOMAIN-CONTAINING PROTEIN"/>
    <property type="match status" value="1"/>
</dbReference>
<dbReference type="InterPro" id="IPR036291">
    <property type="entry name" value="NAD(P)-bd_dom_sf"/>
</dbReference>
<comment type="caution">
    <text evidence="8">The sequence shown here is derived from an EMBL/GenBank/DDBJ whole genome shotgun (WGS) entry which is preliminary data.</text>
</comment>
<keyword evidence="4 6" id="KW-0862">Zinc</keyword>
<evidence type="ECO:0000313" key="9">
    <source>
        <dbReference type="Proteomes" id="UP000256328"/>
    </source>
</evidence>
<gene>
    <name evidence="8" type="ORF">BP5796_03644</name>
</gene>
<keyword evidence="5" id="KW-0560">Oxidoreductase</keyword>
<dbReference type="Pfam" id="PF00107">
    <property type="entry name" value="ADH_zinc_N"/>
    <property type="match status" value="1"/>
</dbReference>
<reference evidence="8 9" key="1">
    <citation type="journal article" date="2018" name="IMA Fungus">
        <title>IMA Genome-F 9: Draft genome sequence of Annulohypoxylon stygium, Aspergillus mulundensis, Berkeleyomyces basicola (syn. Thielaviopsis basicola), Ceratocystis smalleyi, two Cercospora beticola strains, Coleophoma cylindrospora, Fusarium fracticaudum, Phialophora cf. hyalina, and Morchella septimelata.</title>
        <authorList>
            <person name="Wingfield B.D."/>
            <person name="Bills G.F."/>
            <person name="Dong Y."/>
            <person name="Huang W."/>
            <person name="Nel W.J."/>
            <person name="Swalarsk-Parry B.S."/>
            <person name="Vaghefi N."/>
            <person name="Wilken P.M."/>
            <person name="An Z."/>
            <person name="de Beer Z.W."/>
            <person name="De Vos L."/>
            <person name="Chen L."/>
            <person name="Duong T.A."/>
            <person name="Gao Y."/>
            <person name="Hammerbacher A."/>
            <person name="Kikkert J.R."/>
            <person name="Li Y."/>
            <person name="Li H."/>
            <person name="Li K."/>
            <person name="Li Q."/>
            <person name="Liu X."/>
            <person name="Ma X."/>
            <person name="Naidoo K."/>
            <person name="Pethybridge S.J."/>
            <person name="Sun J."/>
            <person name="Steenkamp E.T."/>
            <person name="van der Nest M.A."/>
            <person name="van Wyk S."/>
            <person name="Wingfield M.J."/>
            <person name="Xiong C."/>
            <person name="Yue Q."/>
            <person name="Zhang X."/>
        </authorList>
    </citation>
    <scope>NUCLEOTIDE SEQUENCE [LARGE SCALE GENOMIC DNA]</scope>
    <source>
        <strain evidence="8 9">BP5796</strain>
    </source>
</reference>
<accession>A0A3D8SNR2</accession>
<name>A0A3D8SNR2_9HELO</name>
<dbReference type="GO" id="GO:0005737">
    <property type="term" value="C:cytoplasm"/>
    <property type="evidence" value="ECO:0007669"/>
    <property type="project" value="TreeGrafter"/>
</dbReference>
<evidence type="ECO:0000259" key="7">
    <source>
        <dbReference type="SMART" id="SM00829"/>
    </source>
</evidence>
<proteinExistence type="inferred from homology"/>
<comment type="cofactor">
    <cofactor evidence="1 6">
        <name>Zn(2+)</name>
        <dbReference type="ChEBI" id="CHEBI:29105"/>
    </cofactor>
</comment>
<dbReference type="InterPro" id="IPR013149">
    <property type="entry name" value="ADH-like_C"/>
</dbReference>
<evidence type="ECO:0000256" key="4">
    <source>
        <dbReference type="ARBA" id="ARBA00022833"/>
    </source>
</evidence>
<dbReference type="InterPro" id="IPR002328">
    <property type="entry name" value="ADH_Zn_CS"/>
</dbReference>
<dbReference type="AlphaFoldDB" id="A0A3D8SNR2"/>
<dbReference type="CDD" id="cd08297">
    <property type="entry name" value="CAD3"/>
    <property type="match status" value="1"/>
</dbReference>
<keyword evidence="9" id="KW-1185">Reference proteome</keyword>
<feature type="domain" description="Enoyl reductase (ER)" evidence="7">
    <location>
        <begin position="16"/>
        <end position="352"/>
    </location>
</feature>
<protein>
    <submittedName>
        <fullName evidence="8">Alcohol dehydrogenase-5</fullName>
    </submittedName>
</protein>
<keyword evidence="3 6" id="KW-0479">Metal-binding</keyword>
<dbReference type="PANTHER" id="PTHR42940">
    <property type="entry name" value="ALCOHOL DEHYDROGENASE 1-RELATED"/>
    <property type="match status" value="1"/>
</dbReference>
<dbReference type="GO" id="GO:0008270">
    <property type="term" value="F:zinc ion binding"/>
    <property type="evidence" value="ECO:0007669"/>
    <property type="project" value="InterPro"/>
</dbReference>
<dbReference type="SMART" id="SM00829">
    <property type="entry name" value="PKS_ER"/>
    <property type="match status" value="1"/>
</dbReference>
<dbReference type="Proteomes" id="UP000256328">
    <property type="component" value="Unassembled WGS sequence"/>
</dbReference>
<dbReference type="EMBL" id="PDLN01000004">
    <property type="protein sequence ID" value="RDW87950.1"/>
    <property type="molecule type" value="Genomic_DNA"/>
</dbReference>
<dbReference type="InterPro" id="IPR011032">
    <property type="entry name" value="GroES-like_sf"/>
</dbReference>
<dbReference type="OrthoDB" id="1879366at2759"/>
<organism evidence="8 9">
    <name type="scientific">Coleophoma crateriformis</name>
    <dbReference type="NCBI Taxonomy" id="565419"/>
    <lineage>
        <taxon>Eukaryota</taxon>
        <taxon>Fungi</taxon>
        <taxon>Dikarya</taxon>
        <taxon>Ascomycota</taxon>
        <taxon>Pezizomycotina</taxon>
        <taxon>Leotiomycetes</taxon>
        <taxon>Helotiales</taxon>
        <taxon>Dermateaceae</taxon>
        <taxon>Coleophoma</taxon>
    </lineage>
</organism>
<dbReference type="SUPFAM" id="SSF50129">
    <property type="entry name" value="GroES-like"/>
    <property type="match status" value="1"/>
</dbReference>
<evidence type="ECO:0000256" key="3">
    <source>
        <dbReference type="ARBA" id="ARBA00022723"/>
    </source>
</evidence>
<dbReference type="PROSITE" id="PS00059">
    <property type="entry name" value="ADH_ZINC"/>
    <property type="match status" value="1"/>
</dbReference>
<evidence type="ECO:0000256" key="5">
    <source>
        <dbReference type="ARBA" id="ARBA00023002"/>
    </source>
</evidence>
<sequence>MEIPKKCKAGVVINEGPMFRVEVQMVDVPEPAPGQLLLRLNATGICMSDIHYMSNDVAIPPMSTFGVQCPGHEGAGVVVKLGDGVVGWKIGDRAGMKPNWDTCGMCEQCWEGKDNYCSNAISSGLMVNGSYQQYVTTPARYTTRIPEGVSDFVAAPIMCSASTMHNSLVSSGLKAGQFAVFVGGGGGVGIQGVQLAKAMGMRPIVIDSSDAKKELSLKMGAEVFIDFRLVKSVAEEVVKAADGVGAHGVFVTAPQGYKDAISYTGTRVSAKVMCVGMPAKNTTVLGADPLIFNTRNLCIMGTLIGSMRDTDLALDYARRGLLHEICEVRPLSRIAESVEQLRKGEVPGRIVIDFNQE</sequence>
<evidence type="ECO:0000256" key="2">
    <source>
        <dbReference type="ARBA" id="ARBA00008072"/>
    </source>
</evidence>
<dbReference type="Gene3D" id="3.90.180.10">
    <property type="entry name" value="Medium-chain alcohol dehydrogenases, catalytic domain"/>
    <property type="match status" value="1"/>
</dbReference>
<dbReference type="Pfam" id="PF08240">
    <property type="entry name" value="ADH_N"/>
    <property type="match status" value="1"/>
</dbReference>
<comment type="similarity">
    <text evidence="2 6">Belongs to the zinc-containing alcohol dehydrogenase family.</text>
</comment>
<dbReference type="Gene3D" id="3.40.50.720">
    <property type="entry name" value="NAD(P)-binding Rossmann-like Domain"/>
    <property type="match status" value="1"/>
</dbReference>
<evidence type="ECO:0000256" key="1">
    <source>
        <dbReference type="ARBA" id="ARBA00001947"/>
    </source>
</evidence>
<evidence type="ECO:0000256" key="6">
    <source>
        <dbReference type="RuleBase" id="RU361277"/>
    </source>
</evidence>
<dbReference type="SUPFAM" id="SSF51735">
    <property type="entry name" value="NAD(P)-binding Rossmann-fold domains"/>
    <property type="match status" value="1"/>
</dbReference>
<evidence type="ECO:0000313" key="8">
    <source>
        <dbReference type="EMBL" id="RDW87950.1"/>
    </source>
</evidence>
<dbReference type="GO" id="GO:0004022">
    <property type="term" value="F:alcohol dehydrogenase (NAD+) activity"/>
    <property type="evidence" value="ECO:0007669"/>
    <property type="project" value="TreeGrafter"/>
</dbReference>
<dbReference type="InterPro" id="IPR020843">
    <property type="entry name" value="ER"/>
</dbReference>
<dbReference type="InterPro" id="IPR013154">
    <property type="entry name" value="ADH-like_N"/>
</dbReference>